<dbReference type="InterPro" id="IPR023314">
    <property type="entry name" value="Myo_inos_IolC-like_sf"/>
</dbReference>
<dbReference type="InterPro" id="IPR011611">
    <property type="entry name" value="PfkB_dom"/>
</dbReference>
<dbReference type="NCBIfam" id="TIGR04382">
    <property type="entry name" value="myo_inos_iolC_N"/>
    <property type="match status" value="1"/>
</dbReference>
<comment type="caution">
    <text evidence="8">The sequence shown here is derived from an EMBL/GenBank/DDBJ whole genome shotgun (WGS) entry which is preliminary data.</text>
</comment>
<dbReference type="Gene3D" id="3.40.1190.20">
    <property type="match status" value="1"/>
</dbReference>
<dbReference type="EC" id="2.7.1.92" evidence="6"/>
<evidence type="ECO:0000259" key="7">
    <source>
        <dbReference type="Pfam" id="PF00294"/>
    </source>
</evidence>
<reference evidence="8 9" key="1">
    <citation type="submission" date="2019-08" db="EMBL/GenBank/DDBJ databases">
        <title>Selenomonas sp. mPRGC5 and Selenomonas sp. mPRGC8 isolated from ruminal fluid of dairy goat (Capra hircus).</title>
        <authorList>
            <person name="Poothong S."/>
            <person name="Nuengjamnong C."/>
            <person name="Tanasupawat S."/>
        </authorList>
    </citation>
    <scope>NUCLEOTIDE SEQUENCE [LARGE SCALE GENOMIC DNA]</scope>
    <source>
        <strain evidence="9">mPRGC5</strain>
    </source>
</reference>
<dbReference type="GO" id="GO:0047590">
    <property type="term" value="F:5-dehydro-2-deoxygluconokinase activity"/>
    <property type="evidence" value="ECO:0007669"/>
    <property type="project" value="UniProtKB-UniRule"/>
</dbReference>
<comment type="similarity">
    <text evidence="1 6">Belongs to the carbohydrate kinase PfkB family.</text>
</comment>
<keyword evidence="2 6" id="KW-0808">Transferase</keyword>
<feature type="domain" description="Carbohydrate kinase PfkB" evidence="7">
    <location>
        <begin position="13"/>
        <end position="318"/>
    </location>
</feature>
<evidence type="ECO:0000256" key="2">
    <source>
        <dbReference type="ARBA" id="ARBA00022679"/>
    </source>
</evidence>
<evidence type="ECO:0000313" key="8">
    <source>
        <dbReference type="EMBL" id="TYZ20931.1"/>
    </source>
</evidence>
<name>A0A5D6VXU6_9FIRM</name>
<dbReference type="InterPro" id="IPR029056">
    <property type="entry name" value="Ribokinase-like"/>
</dbReference>
<keyword evidence="9" id="KW-1185">Reference proteome</keyword>
<dbReference type="AlphaFoldDB" id="A0A5D6VXU6"/>
<dbReference type="PANTHER" id="PTHR43085">
    <property type="entry name" value="HEXOKINASE FAMILY MEMBER"/>
    <property type="match status" value="1"/>
</dbReference>
<gene>
    <name evidence="6 8" type="primary">iolC</name>
    <name evidence="8" type="ORF">FZ040_10970</name>
</gene>
<dbReference type="SUPFAM" id="SSF53613">
    <property type="entry name" value="Ribokinase-like"/>
    <property type="match status" value="1"/>
</dbReference>
<keyword evidence="5 6" id="KW-0067">ATP-binding</keyword>
<evidence type="ECO:0000256" key="3">
    <source>
        <dbReference type="ARBA" id="ARBA00022741"/>
    </source>
</evidence>
<comment type="function">
    <text evidence="6">Catalyzes the phosphorylation of 5-dehydro-2-deoxy-D-gluconate (2-deoxy-5-keto-D-gluconate or DKG) to 6-phospho-5-dehydro-2-deoxy-D-gluconate (DKGP).</text>
</comment>
<comment type="pathway">
    <text evidence="6">Polyol metabolism; myo-inositol degradation into acetyl-CoA; acetyl-CoA from myo-inositol: step 5/7.</text>
</comment>
<dbReference type="EMBL" id="VTOY01000011">
    <property type="protein sequence ID" value="TYZ20931.1"/>
    <property type="molecule type" value="Genomic_DNA"/>
</dbReference>
<evidence type="ECO:0000256" key="4">
    <source>
        <dbReference type="ARBA" id="ARBA00022777"/>
    </source>
</evidence>
<dbReference type="GO" id="GO:0019310">
    <property type="term" value="P:inositol catabolic process"/>
    <property type="evidence" value="ECO:0007669"/>
    <property type="project" value="UniProtKB-UniRule"/>
</dbReference>
<dbReference type="CDD" id="cd01166">
    <property type="entry name" value="KdgK"/>
    <property type="match status" value="1"/>
</dbReference>
<dbReference type="PROSITE" id="PS00584">
    <property type="entry name" value="PFKB_KINASES_2"/>
    <property type="match status" value="1"/>
</dbReference>
<dbReference type="Gene3D" id="2.20.150.10">
    <property type="entry name" value="putative 5-dehydro-2- deoxygluconokinase"/>
    <property type="match status" value="1"/>
</dbReference>
<accession>A0A5D6VXU6</accession>
<evidence type="ECO:0000256" key="1">
    <source>
        <dbReference type="ARBA" id="ARBA00010688"/>
    </source>
</evidence>
<dbReference type="OrthoDB" id="9813569at2"/>
<dbReference type="InterPro" id="IPR002173">
    <property type="entry name" value="Carboh/pur_kinase_PfkB_CS"/>
</dbReference>
<evidence type="ECO:0000256" key="5">
    <source>
        <dbReference type="ARBA" id="ARBA00022840"/>
    </source>
</evidence>
<dbReference type="InterPro" id="IPR050306">
    <property type="entry name" value="PfkB_Carbo_kinase"/>
</dbReference>
<proteinExistence type="inferred from homology"/>
<dbReference type="RefSeq" id="WP_149172024.1">
    <property type="nucleotide sequence ID" value="NZ_VTOY01000011.1"/>
</dbReference>
<dbReference type="GO" id="GO:0005524">
    <property type="term" value="F:ATP binding"/>
    <property type="evidence" value="ECO:0007669"/>
    <property type="project" value="UniProtKB-UniRule"/>
</dbReference>
<dbReference type="PANTHER" id="PTHR43085:SF49">
    <property type="entry name" value="5-DEHYDRO-2-DEOXYGLUCONOKINASE"/>
    <property type="match status" value="1"/>
</dbReference>
<keyword evidence="3 6" id="KW-0547">Nucleotide-binding</keyword>
<evidence type="ECO:0000256" key="6">
    <source>
        <dbReference type="HAMAP-Rule" id="MF_01668"/>
    </source>
</evidence>
<organism evidence="8 9">
    <name type="scientific">Selenomonas ruminis</name>
    <dbReference type="NCBI Taxonomy" id="2593411"/>
    <lineage>
        <taxon>Bacteria</taxon>
        <taxon>Bacillati</taxon>
        <taxon>Bacillota</taxon>
        <taxon>Negativicutes</taxon>
        <taxon>Selenomonadales</taxon>
        <taxon>Selenomonadaceae</taxon>
        <taxon>Selenomonas</taxon>
    </lineage>
</organism>
<dbReference type="InterPro" id="IPR022841">
    <property type="entry name" value="DKG_kinase_firmi"/>
</dbReference>
<dbReference type="Pfam" id="PF00294">
    <property type="entry name" value="PfkB"/>
    <property type="match status" value="1"/>
</dbReference>
<comment type="catalytic activity">
    <reaction evidence="6">
        <text>5-dehydro-2-deoxy-D-gluconate + ATP = 6-phospho-5-dehydro-2-deoxy-D-gluconate + ADP + H(+)</text>
        <dbReference type="Rhea" id="RHEA:13497"/>
        <dbReference type="ChEBI" id="CHEBI:15378"/>
        <dbReference type="ChEBI" id="CHEBI:16669"/>
        <dbReference type="ChEBI" id="CHEBI:30616"/>
        <dbReference type="ChEBI" id="CHEBI:57949"/>
        <dbReference type="ChEBI" id="CHEBI:456216"/>
        <dbReference type="EC" id="2.7.1.92"/>
    </reaction>
</comment>
<keyword evidence="4 6" id="KW-0418">Kinase</keyword>
<sequence>MALIEFDQKKERDIVLIGRVTLDFNPNEINRTLDKVETFSMYLGGSPGNIAVGVNRLGKKVGFIGCVSDDQFGDFVLNYFESRGIDTSQMVRAKNGERIGLTFTEIKSPTESSILMYRDRVADLEIAPEDIDEEYIAGSKILLISGVALSKSPSREACLLALQYAKKHGTKVIFDADYRPYSWRSDKDICVYYSLVARFADVIIGSRDEIDLIEGLPVLANDVPDHEIAEKYIENGAKIVIIKHGKKGSIGYTADKHAYKVESYHIKLLKSFGGGDAYASAFIYGLLEGWSVPDSLQHATAHAAMVVASHSCSNAMQTAEQIEAFMQEHKEEKVITELDWEAKL</sequence>
<dbReference type="HAMAP" id="MF_01668">
    <property type="entry name" value="IolC"/>
    <property type="match status" value="1"/>
</dbReference>
<protein>
    <recommendedName>
        <fullName evidence="6">5-dehydro-2-deoxygluconokinase</fullName>
        <ecNumber evidence="6">2.7.1.92</ecNumber>
    </recommendedName>
    <alternativeName>
        <fullName evidence="6">2-deoxy-5-keto-D-gluconate kinase</fullName>
        <shortName evidence="6">DKG kinase</shortName>
    </alternativeName>
</protein>
<dbReference type="Proteomes" id="UP000323646">
    <property type="component" value="Unassembled WGS sequence"/>
</dbReference>
<evidence type="ECO:0000313" key="9">
    <source>
        <dbReference type="Proteomes" id="UP000323646"/>
    </source>
</evidence>
<dbReference type="UniPathway" id="UPA00076">
    <property type="reaction ID" value="UER00146"/>
</dbReference>
<dbReference type="InterPro" id="IPR030830">
    <property type="entry name" value="Myo_inos_IolC"/>
</dbReference>